<evidence type="ECO:0000256" key="1">
    <source>
        <dbReference type="ARBA" id="ARBA00023172"/>
    </source>
</evidence>
<dbReference type="InterPro" id="IPR013762">
    <property type="entry name" value="Integrase-like_cat_sf"/>
</dbReference>
<proteinExistence type="predicted"/>
<sequence length="365" mass="41269">MFPEQPHQCVVCKGTGFLRVNLSNRNGATEHFSSALRCPCRLGAGGQQCEKTARMAEVINTAFRATLQPSTVRDYERVIETCMQARELFPLDSPEKIMCIFSLFLPCHTTRFPRVRAALKLWHEMHNFAEPPFEHALVKRFLRGLQVHPEVSATRHETDVFPWKAVPPLLKLWLLPRPGQQSPSLTCLRNGAIFLLQFFAVKRIREILDLTAADLILTADSIVLYIRKSKTDRTGKGFHMRIPPTNSLFPQLSTALRAYLEVAPQEPTQHLFQSTDPTGTRWTGRRLCPSSFNCALKRTAEAVAVTGKIASHSLRKGGASWYLLKGNPPELVKRVGNWKGPSWEIYAKFSLEDMAAMLQENDDDE</sequence>
<dbReference type="GO" id="GO:0015074">
    <property type="term" value="P:DNA integration"/>
    <property type="evidence" value="ECO:0007669"/>
    <property type="project" value="InterPro"/>
</dbReference>
<dbReference type="Proteomes" id="UP000041254">
    <property type="component" value="Unassembled WGS sequence"/>
</dbReference>
<accession>A0A0G4H812</accession>
<dbReference type="InterPro" id="IPR002104">
    <property type="entry name" value="Integrase_catalytic"/>
</dbReference>
<dbReference type="PANTHER" id="PTHR34605">
    <property type="entry name" value="PHAGE_INTEGRASE DOMAIN-CONTAINING PROTEIN"/>
    <property type="match status" value="1"/>
</dbReference>
<evidence type="ECO:0000313" key="3">
    <source>
        <dbReference type="EMBL" id="CEM39916.1"/>
    </source>
</evidence>
<dbReference type="SUPFAM" id="SSF56349">
    <property type="entry name" value="DNA breaking-rejoining enzymes"/>
    <property type="match status" value="1"/>
</dbReference>
<dbReference type="VEuPathDB" id="CryptoDB:Vbra_19834"/>
<name>A0A0G4H812_VITBC</name>
<keyword evidence="1" id="KW-0233">DNA recombination</keyword>
<dbReference type="EMBL" id="CDMY01001057">
    <property type="protein sequence ID" value="CEM39916.1"/>
    <property type="molecule type" value="Genomic_DNA"/>
</dbReference>
<evidence type="ECO:0000259" key="2">
    <source>
        <dbReference type="PROSITE" id="PS51898"/>
    </source>
</evidence>
<dbReference type="AlphaFoldDB" id="A0A0G4H812"/>
<dbReference type="GO" id="GO:0006310">
    <property type="term" value="P:DNA recombination"/>
    <property type="evidence" value="ECO:0007669"/>
    <property type="project" value="UniProtKB-KW"/>
</dbReference>
<dbReference type="PhylomeDB" id="A0A0G4H812"/>
<reference evidence="3 4" key="1">
    <citation type="submission" date="2014-11" db="EMBL/GenBank/DDBJ databases">
        <authorList>
            <person name="Zhu J."/>
            <person name="Qi W."/>
            <person name="Song R."/>
        </authorList>
    </citation>
    <scope>NUCLEOTIDE SEQUENCE [LARGE SCALE GENOMIC DNA]</scope>
</reference>
<dbReference type="Pfam" id="PF00589">
    <property type="entry name" value="Phage_integrase"/>
    <property type="match status" value="1"/>
</dbReference>
<dbReference type="PROSITE" id="PS51898">
    <property type="entry name" value="TYR_RECOMBINASE"/>
    <property type="match status" value="1"/>
</dbReference>
<dbReference type="InterPro" id="IPR011010">
    <property type="entry name" value="DNA_brk_join_enz"/>
</dbReference>
<dbReference type="GO" id="GO:0003677">
    <property type="term" value="F:DNA binding"/>
    <property type="evidence" value="ECO:0007669"/>
    <property type="project" value="InterPro"/>
</dbReference>
<dbReference type="PANTHER" id="PTHR34605:SF3">
    <property type="entry name" value="P CELL-TYPE AGGLUTINATION PROTEIN MAP4-LIKE-RELATED"/>
    <property type="match status" value="1"/>
</dbReference>
<feature type="domain" description="Tyr recombinase" evidence="2">
    <location>
        <begin position="156"/>
        <end position="359"/>
    </location>
</feature>
<evidence type="ECO:0000313" key="4">
    <source>
        <dbReference type="Proteomes" id="UP000041254"/>
    </source>
</evidence>
<dbReference type="Gene3D" id="1.10.443.10">
    <property type="entry name" value="Intergrase catalytic core"/>
    <property type="match status" value="1"/>
</dbReference>
<keyword evidence="4" id="KW-1185">Reference proteome</keyword>
<gene>
    <name evidence="3" type="ORF">Vbra_19834</name>
</gene>
<dbReference type="OrthoDB" id="3254696at2759"/>
<dbReference type="InterPro" id="IPR052925">
    <property type="entry name" value="Phage_Integrase-like_Recomb"/>
</dbReference>
<protein>
    <recommendedName>
        <fullName evidence="2">Tyr recombinase domain-containing protein</fullName>
    </recommendedName>
</protein>
<dbReference type="InParanoid" id="A0A0G4H812"/>
<organism evidence="3 4">
    <name type="scientific">Vitrella brassicaformis (strain CCMP3155)</name>
    <dbReference type="NCBI Taxonomy" id="1169540"/>
    <lineage>
        <taxon>Eukaryota</taxon>
        <taxon>Sar</taxon>
        <taxon>Alveolata</taxon>
        <taxon>Colpodellida</taxon>
        <taxon>Vitrellaceae</taxon>
        <taxon>Vitrella</taxon>
    </lineage>
</organism>